<evidence type="ECO:0000256" key="6">
    <source>
        <dbReference type="ARBA" id="ARBA00023211"/>
    </source>
</evidence>
<evidence type="ECO:0000256" key="4">
    <source>
        <dbReference type="ARBA" id="ARBA00022801"/>
    </source>
</evidence>
<organism evidence="9 10">
    <name type="scientific">Subtercola lobariae</name>
    <dbReference type="NCBI Taxonomy" id="1588641"/>
    <lineage>
        <taxon>Bacteria</taxon>
        <taxon>Bacillati</taxon>
        <taxon>Actinomycetota</taxon>
        <taxon>Actinomycetes</taxon>
        <taxon>Micrococcales</taxon>
        <taxon>Microbacteriaceae</taxon>
        <taxon>Subtercola</taxon>
    </lineage>
</organism>
<sequence length="317" mass="33065">MTNAAPDAGATAETSAASAGSSGAMASLPAAGDATANANPANEAPRRSATVLVVRDAPLEVLMVTRHAAATFASALVFPGGAIDLADGDDSWFDVTAGASATDRSTSGASANGADRLTADERALRVGAIRETWEEASILLAAHSSTDTAARRGQAESRDVAELRGLPLRTVLDRTNARLDLDELVEFAHWVTPAGIARRFDTWFFIAAAPPNQPGVSDGVETVGLEWITPARALAAEAAGERSLVFPTLMNLRLLAESSTVAEALEAARARAPFTVHPRREVAADGQRMLVVDPRAGYPVRGLPERTLHGQYPAAPQ</sequence>
<dbReference type="GO" id="GO:0016818">
    <property type="term" value="F:hydrolase activity, acting on acid anhydrides, in phosphorus-containing anhydrides"/>
    <property type="evidence" value="ECO:0007669"/>
    <property type="project" value="InterPro"/>
</dbReference>
<keyword evidence="10" id="KW-1185">Reference proteome</keyword>
<dbReference type="InterPro" id="IPR000086">
    <property type="entry name" value="NUDIX_hydrolase_dom"/>
</dbReference>
<dbReference type="RefSeq" id="WP_188674499.1">
    <property type="nucleotide sequence ID" value="NZ_BMGP01000002.1"/>
</dbReference>
<name>A0A917B1U4_9MICO</name>
<dbReference type="CDD" id="cd18870">
    <property type="entry name" value="NUDIX_AcylCoAdiphos_Nudt19"/>
    <property type="match status" value="1"/>
</dbReference>
<proteinExistence type="predicted"/>
<dbReference type="InterPro" id="IPR015797">
    <property type="entry name" value="NUDIX_hydrolase-like_dom_sf"/>
</dbReference>
<dbReference type="SUPFAM" id="SSF55811">
    <property type="entry name" value="Nudix"/>
    <property type="match status" value="1"/>
</dbReference>
<evidence type="ECO:0000256" key="1">
    <source>
        <dbReference type="ARBA" id="ARBA00001936"/>
    </source>
</evidence>
<accession>A0A917B1U4</accession>
<keyword evidence="4" id="KW-0378">Hydrolase</keyword>
<dbReference type="InterPro" id="IPR039121">
    <property type="entry name" value="NUDT19"/>
</dbReference>
<protein>
    <recommendedName>
        <fullName evidence="8">Nudix hydrolase domain-containing protein</fullName>
    </recommendedName>
</protein>
<evidence type="ECO:0000259" key="8">
    <source>
        <dbReference type="PROSITE" id="PS51462"/>
    </source>
</evidence>
<comment type="cofactor">
    <cofactor evidence="1">
        <name>Mn(2+)</name>
        <dbReference type="ChEBI" id="CHEBI:29035"/>
    </cofactor>
</comment>
<dbReference type="PROSITE" id="PS51462">
    <property type="entry name" value="NUDIX"/>
    <property type="match status" value="1"/>
</dbReference>
<evidence type="ECO:0000256" key="5">
    <source>
        <dbReference type="ARBA" id="ARBA00022842"/>
    </source>
</evidence>
<dbReference type="PANTHER" id="PTHR12318:SF0">
    <property type="entry name" value="ACYL-COENZYME A DIPHOSPHATASE NUDT19"/>
    <property type="match status" value="1"/>
</dbReference>
<evidence type="ECO:0000313" key="9">
    <source>
        <dbReference type="EMBL" id="GGF17480.1"/>
    </source>
</evidence>
<dbReference type="EMBL" id="BMGP01000002">
    <property type="protein sequence ID" value="GGF17480.1"/>
    <property type="molecule type" value="Genomic_DNA"/>
</dbReference>
<dbReference type="Gene3D" id="3.90.79.10">
    <property type="entry name" value="Nucleoside Triphosphate Pyrophosphohydrolase"/>
    <property type="match status" value="1"/>
</dbReference>
<feature type="domain" description="Nudix hydrolase" evidence="8">
    <location>
        <begin position="44"/>
        <end position="250"/>
    </location>
</feature>
<comment type="cofactor">
    <cofactor evidence="2">
        <name>Mg(2+)</name>
        <dbReference type="ChEBI" id="CHEBI:18420"/>
    </cofactor>
</comment>
<dbReference type="PANTHER" id="PTHR12318">
    <property type="entry name" value="TESTOSTERONE-REGULATED PROTEIN RP2"/>
    <property type="match status" value="1"/>
</dbReference>
<keyword evidence="5" id="KW-0460">Magnesium</keyword>
<reference evidence="9 10" key="1">
    <citation type="journal article" date="2014" name="Int. J. Syst. Evol. Microbiol.">
        <title>Complete genome sequence of Corynebacterium casei LMG S-19264T (=DSM 44701T), isolated from a smear-ripened cheese.</title>
        <authorList>
            <consortium name="US DOE Joint Genome Institute (JGI-PGF)"/>
            <person name="Walter F."/>
            <person name="Albersmeier A."/>
            <person name="Kalinowski J."/>
            <person name="Ruckert C."/>
        </authorList>
    </citation>
    <scope>NUCLEOTIDE SEQUENCE [LARGE SCALE GENOMIC DNA]</scope>
    <source>
        <strain evidence="9 10">CGMCC 1.12976</strain>
    </source>
</reference>
<dbReference type="Proteomes" id="UP000598775">
    <property type="component" value="Unassembled WGS sequence"/>
</dbReference>
<keyword evidence="3" id="KW-0479">Metal-binding</keyword>
<evidence type="ECO:0000256" key="7">
    <source>
        <dbReference type="SAM" id="MobiDB-lite"/>
    </source>
</evidence>
<feature type="region of interest" description="Disordered" evidence="7">
    <location>
        <begin position="1"/>
        <end position="27"/>
    </location>
</feature>
<keyword evidence="6" id="KW-0464">Manganese</keyword>
<dbReference type="GO" id="GO:0046872">
    <property type="term" value="F:metal ion binding"/>
    <property type="evidence" value="ECO:0007669"/>
    <property type="project" value="UniProtKB-KW"/>
</dbReference>
<dbReference type="AlphaFoldDB" id="A0A917B1U4"/>
<gene>
    <name evidence="9" type="ORF">GCM10011399_09000</name>
</gene>
<evidence type="ECO:0000256" key="3">
    <source>
        <dbReference type="ARBA" id="ARBA00022723"/>
    </source>
</evidence>
<evidence type="ECO:0000256" key="2">
    <source>
        <dbReference type="ARBA" id="ARBA00001946"/>
    </source>
</evidence>
<evidence type="ECO:0000313" key="10">
    <source>
        <dbReference type="Proteomes" id="UP000598775"/>
    </source>
</evidence>
<comment type="caution">
    <text evidence="9">The sequence shown here is derived from an EMBL/GenBank/DDBJ whole genome shotgun (WGS) entry which is preliminary data.</text>
</comment>